<gene>
    <name evidence="2" type="ORF">URODEC1_LOCUS24877</name>
</gene>
<feature type="transmembrane region" description="Helical" evidence="1">
    <location>
        <begin position="9"/>
        <end position="25"/>
    </location>
</feature>
<protein>
    <recommendedName>
        <fullName evidence="4">Bowman-Birk serine protease inhibitors family domain-containing protein</fullName>
    </recommendedName>
</protein>
<keyword evidence="1" id="KW-0472">Membrane</keyword>
<evidence type="ECO:0000256" key="1">
    <source>
        <dbReference type="SAM" id="Phobius"/>
    </source>
</evidence>
<evidence type="ECO:0000313" key="3">
    <source>
        <dbReference type="Proteomes" id="UP001497457"/>
    </source>
</evidence>
<keyword evidence="3" id="KW-1185">Reference proteome</keyword>
<proteinExistence type="predicted"/>
<dbReference type="EMBL" id="OZ075124">
    <property type="protein sequence ID" value="CAL4927933.1"/>
    <property type="molecule type" value="Genomic_DNA"/>
</dbReference>
<name>A0ABC8XMQ8_9POAL</name>
<dbReference type="AlphaFoldDB" id="A0ABC8XMQ8"/>
<keyword evidence="1" id="KW-0812">Transmembrane</keyword>
<keyword evidence="1" id="KW-1133">Transmembrane helix</keyword>
<evidence type="ECO:0000313" key="2">
    <source>
        <dbReference type="EMBL" id="CAL4927933.1"/>
    </source>
</evidence>
<evidence type="ECO:0008006" key="4">
    <source>
        <dbReference type="Google" id="ProtNLM"/>
    </source>
</evidence>
<sequence>MRGGRCDGLVYVMVVFWLIVLYASYTQCGRPTLPEARTTRSPTNTTATMVDSTALLGERNIVLVFCKKATCESNLVCYCCLNHKPKELCYDTMDECRSNCVVCRPVCPPAQTSHQKIVEGRPSHVTTNSTLDD</sequence>
<dbReference type="Proteomes" id="UP001497457">
    <property type="component" value="Chromosome 14rd"/>
</dbReference>
<organism evidence="2 3">
    <name type="scientific">Urochloa decumbens</name>
    <dbReference type="NCBI Taxonomy" id="240449"/>
    <lineage>
        <taxon>Eukaryota</taxon>
        <taxon>Viridiplantae</taxon>
        <taxon>Streptophyta</taxon>
        <taxon>Embryophyta</taxon>
        <taxon>Tracheophyta</taxon>
        <taxon>Spermatophyta</taxon>
        <taxon>Magnoliopsida</taxon>
        <taxon>Liliopsida</taxon>
        <taxon>Poales</taxon>
        <taxon>Poaceae</taxon>
        <taxon>PACMAD clade</taxon>
        <taxon>Panicoideae</taxon>
        <taxon>Panicodae</taxon>
        <taxon>Paniceae</taxon>
        <taxon>Melinidinae</taxon>
        <taxon>Urochloa</taxon>
    </lineage>
</organism>
<accession>A0ABC8XMQ8</accession>
<reference evidence="2" key="1">
    <citation type="submission" date="2024-10" db="EMBL/GenBank/DDBJ databases">
        <authorList>
            <person name="Ryan C."/>
        </authorList>
    </citation>
    <scope>NUCLEOTIDE SEQUENCE [LARGE SCALE GENOMIC DNA]</scope>
</reference>